<sequence length="43" mass="4573">MMRSASLHQCLILWNGGNVEVVQVDGGSFVASSNAVKARYYGG</sequence>
<evidence type="ECO:0000313" key="1">
    <source>
        <dbReference type="EMBL" id="GAV63769.1"/>
    </source>
</evidence>
<name>A0A1Q3B771_CEPFO</name>
<protein>
    <submittedName>
        <fullName evidence="1">Uncharacterized protein</fullName>
    </submittedName>
</protein>
<organism evidence="1 2">
    <name type="scientific">Cephalotus follicularis</name>
    <name type="common">Albany pitcher plant</name>
    <dbReference type="NCBI Taxonomy" id="3775"/>
    <lineage>
        <taxon>Eukaryota</taxon>
        <taxon>Viridiplantae</taxon>
        <taxon>Streptophyta</taxon>
        <taxon>Embryophyta</taxon>
        <taxon>Tracheophyta</taxon>
        <taxon>Spermatophyta</taxon>
        <taxon>Magnoliopsida</taxon>
        <taxon>eudicotyledons</taxon>
        <taxon>Gunneridae</taxon>
        <taxon>Pentapetalae</taxon>
        <taxon>rosids</taxon>
        <taxon>fabids</taxon>
        <taxon>Oxalidales</taxon>
        <taxon>Cephalotaceae</taxon>
        <taxon>Cephalotus</taxon>
    </lineage>
</organism>
<proteinExistence type="predicted"/>
<dbReference type="Proteomes" id="UP000187406">
    <property type="component" value="Unassembled WGS sequence"/>
</dbReference>
<comment type="caution">
    <text evidence="1">The sequence shown here is derived from an EMBL/GenBank/DDBJ whole genome shotgun (WGS) entry which is preliminary data.</text>
</comment>
<gene>
    <name evidence="1" type="ORF">CFOL_v3_07287</name>
</gene>
<evidence type="ECO:0000313" key="2">
    <source>
        <dbReference type="Proteomes" id="UP000187406"/>
    </source>
</evidence>
<dbReference type="AlphaFoldDB" id="A0A1Q3B771"/>
<reference evidence="2" key="1">
    <citation type="submission" date="2016-04" db="EMBL/GenBank/DDBJ databases">
        <title>Cephalotus genome sequencing.</title>
        <authorList>
            <person name="Fukushima K."/>
            <person name="Hasebe M."/>
            <person name="Fang X."/>
        </authorList>
    </citation>
    <scope>NUCLEOTIDE SEQUENCE [LARGE SCALE GENOMIC DNA]</scope>
    <source>
        <strain evidence="2">cv. St1</strain>
    </source>
</reference>
<dbReference type="OrthoDB" id="1166726at2759"/>
<dbReference type="InParanoid" id="A0A1Q3B771"/>
<keyword evidence="2" id="KW-1185">Reference proteome</keyword>
<dbReference type="EMBL" id="BDDD01000320">
    <property type="protein sequence ID" value="GAV63769.1"/>
    <property type="molecule type" value="Genomic_DNA"/>
</dbReference>
<accession>A0A1Q3B771</accession>